<dbReference type="CDD" id="cd16833">
    <property type="entry name" value="YfiH"/>
    <property type="match status" value="1"/>
</dbReference>
<evidence type="ECO:0000256" key="6">
    <source>
        <dbReference type="ARBA" id="ARBA00022833"/>
    </source>
</evidence>
<sequence length="233" mass="26251">MALNRLFPIAGGKKIRILVLGKRELPEGFLETDSQKKEIRKRTDLPASDVYILGQVHGDRVLDFDKSDPNQSPEGDAWFGLGSNRILCIKTADCMPLFFWSETSDRFAAVHSGWKGTLAGISEKTLSTTFPSETLRDGSLRGFLGPCAREFRYEVGEDVASLFRAEDPDCLSPTGNGKFLLNLEKFLRFRLEKRGIKIVLESCGIDTLEEGSDFFSHRKKENGRNLNLIWKED</sequence>
<dbReference type="GO" id="GO:0016787">
    <property type="term" value="F:hydrolase activity"/>
    <property type="evidence" value="ECO:0007669"/>
    <property type="project" value="UniProtKB-KW"/>
</dbReference>
<proteinExistence type="inferred from homology"/>
<comment type="catalytic activity">
    <reaction evidence="8">
        <text>adenosine + phosphate = alpha-D-ribose 1-phosphate + adenine</text>
        <dbReference type="Rhea" id="RHEA:27642"/>
        <dbReference type="ChEBI" id="CHEBI:16335"/>
        <dbReference type="ChEBI" id="CHEBI:16708"/>
        <dbReference type="ChEBI" id="CHEBI:43474"/>
        <dbReference type="ChEBI" id="CHEBI:57720"/>
        <dbReference type="EC" id="2.4.2.1"/>
    </reaction>
    <physiologicalReaction direction="left-to-right" evidence="8">
        <dbReference type="Rhea" id="RHEA:27643"/>
    </physiologicalReaction>
</comment>
<comment type="similarity">
    <text evidence="2">Belongs to the purine nucleoside phosphorylase YfiH/LACC1 family.</text>
</comment>
<evidence type="ECO:0000313" key="10">
    <source>
        <dbReference type="EMBL" id="TGK35176.1"/>
    </source>
</evidence>
<comment type="catalytic activity">
    <reaction evidence="1">
        <text>inosine + phosphate = alpha-D-ribose 1-phosphate + hypoxanthine</text>
        <dbReference type="Rhea" id="RHEA:27646"/>
        <dbReference type="ChEBI" id="CHEBI:17368"/>
        <dbReference type="ChEBI" id="CHEBI:17596"/>
        <dbReference type="ChEBI" id="CHEBI:43474"/>
        <dbReference type="ChEBI" id="CHEBI:57720"/>
        <dbReference type="EC" id="2.4.2.1"/>
    </reaction>
    <physiologicalReaction direction="left-to-right" evidence="1">
        <dbReference type="Rhea" id="RHEA:27647"/>
    </physiologicalReaction>
</comment>
<evidence type="ECO:0000256" key="4">
    <source>
        <dbReference type="ARBA" id="ARBA00022723"/>
    </source>
</evidence>
<dbReference type="Gene3D" id="3.60.140.10">
    <property type="entry name" value="CNF1/YfiH-like putative cysteine hydrolases"/>
    <property type="match status" value="1"/>
</dbReference>
<evidence type="ECO:0000256" key="9">
    <source>
        <dbReference type="ARBA" id="ARBA00049893"/>
    </source>
</evidence>
<dbReference type="Proteomes" id="UP000298277">
    <property type="component" value="Unassembled WGS sequence"/>
</dbReference>
<dbReference type="SUPFAM" id="SSF64438">
    <property type="entry name" value="CNF1/YfiH-like putative cysteine hydrolases"/>
    <property type="match status" value="1"/>
</dbReference>
<keyword evidence="3" id="KW-0808">Transferase</keyword>
<keyword evidence="4" id="KW-0479">Metal-binding</keyword>
<evidence type="ECO:0000256" key="2">
    <source>
        <dbReference type="ARBA" id="ARBA00007353"/>
    </source>
</evidence>
<organism evidence="10 11">
    <name type="scientific">Leptospira gomenensis</name>
    <dbReference type="NCBI Taxonomy" id="2484974"/>
    <lineage>
        <taxon>Bacteria</taxon>
        <taxon>Pseudomonadati</taxon>
        <taxon>Spirochaetota</taxon>
        <taxon>Spirochaetia</taxon>
        <taxon>Leptospirales</taxon>
        <taxon>Leptospiraceae</taxon>
        <taxon>Leptospira</taxon>
    </lineage>
</organism>
<gene>
    <name evidence="10" type="ORF">EHQ17_06975</name>
</gene>
<dbReference type="InterPro" id="IPR038371">
    <property type="entry name" value="Cu_polyphenol_OxRdtase_sf"/>
</dbReference>
<keyword evidence="5" id="KW-0378">Hydrolase</keyword>
<name>A0A5F1YD57_9LEPT</name>
<comment type="caution">
    <text evidence="10">The sequence shown here is derived from an EMBL/GenBank/DDBJ whole genome shotgun (WGS) entry which is preliminary data.</text>
</comment>
<dbReference type="GO" id="GO:0005507">
    <property type="term" value="F:copper ion binding"/>
    <property type="evidence" value="ECO:0007669"/>
    <property type="project" value="TreeGrafter"/>
</dbReference>
<dbReference type="PANTHER" id="PTHR30616:SF2">
    <property type="entry name" value="PURINE NUCLEOSIDE PHOSPHORYLASE LACC1"/>
    <property type="match status" value="1"/>
</dbReference>
<dbReference type="Pfam" id="PF02578">
    <property type="entry name" value="Cu-oxidase_4"/>
    <property type="match status" value="1"/>
</dbReference>
<comment type="catalytic activity">
    <reaction evidence="9">
        <text>S-methyl-5'-thioadenosine + phosphate = 5-(methylsulfanyl)-alpha-D-ribose 1-phosphate + adenine</text>
        <dbReference type="Rhea" id="RHEA:11852"/>
        <dbReference type="ChEBI" id="CHEBI:16708"/>
        <dbReference type="ChEBI" id="CHEBI:17509"/>
        <dbReference type="ChEBI" id="CHEBI:43474"/>
        <dbReference type="ChEBI" id="CHEBI:58533"/>
        <dbReference type="EC" id="2.4.2.28"/>
    </reaction>
    <physiologicalReaction direction="left-to-right" evidence="9">
        <dbReference type="Rhea" id="RHEA:11853"/>
    </physiologicalReaction>
</comment>
<evidence type="ECO:0000256" key="3">
    <source>
        <dbReference type="ARBA" id="ARBA00022679"/>
    </source>
</evidence>
<reference evidence="10" key="1">
    <citation type="journal article" date="2019" name="PLoS Negl. Trop. Dis.">
        <title>Revisiting the worldwide diversity of Leptospira species in the environment.</title>
        <authorList>
            <person name="Vincent A.T."/>
            <person name="Schiettekatte O."/>
            <person name="Bourhy P."/>
            <person name="Veyrier F.J."/>
            <person name="Picardeau M."/>
        </authorList>
    </citation>
    <scope>NUCLEOTIDE SEQUENCE [LARGE SCALE GENOMIC DNA]</scope>
    <source>
        <strain evidence="10">201800299</strain>
    </source>
</reference>
<dbReference type="RefSeq" id="WP_135592392.1">
    <property type="nucleotide sequence ID" value="NZ_RQEZ01000105.1"/>
</dbReference>
<evidence type="ECO:0000256" key="5">
    <source>
        <dbReference type="ARBA" id="ARBA00022801"/>
    </source>
</evidence>
<dbReference type="InterPro" id="IPR011324">
    <property type="entry name" value="Cytotoxic_necrot_fac-like_cat"/>
</dbReference>
<evidence type="ECO:0000256" key="8">
    <source>
        <dbReference type="ARBA" id="ARBA00048968"/>
    </source>
</evidence>
<dbReference type="GO" id="GO:0017061">
    <property type="term" value="F:S-methyl-5-thioadenosine phosphorylase activity"/>
    <property type="evidence" value="ECO:0007669"/>
    <property type="project" value="UniProtKB-EC"/>
</dbReference>
<protein>
    <submittedName>
        <fullName evidence="10">Laccase domain-containing protein</fullName>
    </submittedName>
</protein>
<dbReference type="InterPro" id="IPR003730">
    <property type="entry name" value="Cu_polyphenol_OxRdtase"/>
</dbReference>
<accession>A0A5F1YD57</accession>
<dbReference type="OrthoDB" id="4279at2"/>
<evidence type="ECO:0000313" key="11">
    <source>
        <dbReference type="Proteomes" id="UP000298277"/>
    </source>
</evidence>
<keyword evidence="6" id="KW-0862">Zinc</keyword>
<dbReference type="AlphaFoldDB" id="A0A5F1YD57"/>
<comment type="catalytic activity">
    <reaction evidence="7">
        <text>adenosine + H2O + H(+) = inosine + NH4(+)</text>
        <dbReference type="Rhea" id="RHEA:24408"/>
        <dbReference type="ChEBI" id="CHEBI:15377"/>
        <dbReference type="ChEBI" id="CHEBI:15378"/>
        <dbReference type="ChEBI" id="CHEBI:16335"/>
        <dbReference type="ChEBI" id="CHEBI:17596"/>
        <dbReference type="ChEBI" id="CHEBI:28938"/>
        <dbReference type="EC" id="3.5.4.4"/>
    </reaction>
    <physiologicalReaction direction="left-to-right" evidence="7">
        <dbReference type="Rhea" id="RHEA:24409"/>
    </physiologicalReaction>
</comment>
<evidence type="ECO:0000256" key="7">
    <source>
        <dbReference type="ARBA" id="ARBA00047989"/>
    </source>
</evidence>
<dbReference type="EMBL" id="RQFA01000032">
    <property type="protein sequence ID" value="TGK35176.1"/>
    <property type="molecule type" value="Genomic_DNA"/>
</dbReference>
<keyword evidence="11" id="KW-1185">Reference proteome</keyword>
<evidence type="ECO:0000256" key="1">
    <source>
        <dbReference type="ARBA" id="ARBA00000553"/>
    </source>
</evidence>
<dbReference type="PANTHER" id="PTHR30616">
    <property type="entry name" value="UNCHARACTERIZED PROTEIN YFIH"/>
    <property type="match status" value="1"/>
</dbReference>